<feature type="region of interest" description="Disordered" evidence="2">
    <location>
        <begin position="995"/>
        <end position="1018"/>
    </location>
</feature>
<dbReference type="PANTHER" id="PTHR47357:SF1">
    <property type="entry name" value="SPINDLE POLE BODY COMPONENT 110"/>
    <property type="match status" value="1"/>
</dbReference>
<dbReference type="GO" id="GO:0005856">
    <property type="term" value="C:cytoskeleton"/>
    <property type="evidence" value="ECO:0007669"/>
    <property type="project" value="TreeGrafter"/>
</dbReference>
<sequence>MSGTGFIATSRRIESEKHHRKLGTARVKLNLLDFPNSAGLDQENVERLKRLFLGENGCKPEELENRIPAVVGENQFHEALRVSGVSHNELLSNGPDFPRLDFAPGFRLKCLRGRHRARAAQEVFYCDDNRWVVDLFAEGITDETTRNLAEGYVNEKNQMMGSSFIRYVNTKVPLFSLWYIKTFWYYIFDQNENSMRRLDRDTVLAVENTAPGACQTDADHLYPLVECGKIFREFDEQERIELWVRLCSATTNCLVPSLYTFFENCKYLQAAADGMKRLMHLERRETIRSVLERGFHDTETPEDASTCMIQISASSYKLVPANGGDRFDLQYRQLWLYALREFPDMPAKGKQNLAGPKRGSADENVVFNFAHLAHSAGFRTPEIDQLLQRDPDREMAGRLLTAARKSGQYKYDDLQNKITQVVDIIRTAQLVQSNEGTNGFRMEENTRPSNRSGMPAYWDQHQAKATMFLNKLHAPIERQGSSLSSFFILRSIYFSFFGKELSINLANLNGSPSMGLHDLRGQSQGRSETHQPPSEHERQRLHELAQQQAISAKRARDERDYEARLEHLRRETQEQEGRLQLLAKKQQEHQAETEQLQSTCEAKLVEVQVEEERVRAMLANLRDEESEQKIRLEQLNIEEQEKRNKIGQLEQTQRDLEGQVERSKHIAATEMDEQQQRRLEQLAKDEKEYEARLEHLRCETQGQEGKLRLLKRTEQSRQARIVTYESDHNAKVSKAQNELQKLEADKKTRQEDLERFKASIGTKQQELQSAVDDLSTKVRKLTEEQGSRQAEIAPLIKREKELQRDTDNLSAKKLDLTRAVKQLELRKKELEIKISQVTTKNKEHTPRIELERQVLIDRAIARETEPQPIVAVQLLQGEQRQNLDARENSAVTSAIQGNHWKRPSQDDFPRDGAADQTQEFPEASLRVGRLTGSSNYGTNGKLSAATQAAGVESSLQIRKSANQISDSAKVTSDGTNAIYLRPNWESQGGSLVRLREARDSETGRWPKRVRTGEAPRNPSFLFFRRSP</sequence>
<keyword evidence="4" id="KW-1185">Reference proteome</keyword>
<feature type="coiled-coil region" evidence="1">
    <location>
        <begin position="558"/>
        <end position="699"/>
    </location>
</feature>
<dbReference type="PANTHER" id="PTHR47357">
    <property type="entry name" value="COP1-INTERACTIVE PROTEIN 1"/>
    <property type="match status" value="1"/>
</dbReference>
<keyword evidence="1" id="KW-0175">Coiled coil</keyword>
<comment type="caution">
    <text evidence="3">The sequence shown here is derived from an EMBL/GenBank/DDBJ whole genome shotgun (WGS) entry which is preliminary data.</text>
</comment>
<evidence type="ECO:0000256" key="2">
    <source>
        <dbReference type="SAM" id="MobiDB-lite"/>
    </source>
</evidence>
<gene>
    <name evidence="3" type="ORF">PG999_005561</name>
</gene>
<dbReference type="InterPro" id="IPR022198">
    <property type="entry name" value="DUF3723"/>
</dbReference>
<dbReference type="GO" id="GO:0005200">
    <property type="term" value="F:structural constituent of cytoskeleton"/>
    <property type="evidence" value="ECO:0007669"/>
    <property type="project" value="TreeGrafter"/>
</dbReference>
<evidence type="ECO:0008006" key="5">
    <source>
        <dbReference type="Google" id="ProtNLM"/>
    </source>
</evidence>
<dbReference type="AlphaFoldDB" id="A0AAW0R2J8"/>
<evidence type="ECO:0000313" key="3">
    <source>
        <dbReference type="EMBL" id="KAK8121441.1"/>
    </source>
</evidence>
<feature type="compositionally biased region" description="Basic and acidic residues" evidence="2">
    <location>
        <begin position="527"/>
        <end position="539"/>
    </location>
</feature>
<feature type="compositionally biased region" description="Basic and acidic residues" evidence="2">
    <location>
        <begin position="903"/>
        <end position="913"/>
    </location>
</feature>
<organism evidence="3 4">
    <name type="scientific">Apiospora kogelbergensis</name>
    <dbReference type="NCBI Taxonomy" id="1337665"/>
    <lineage>
        <taxon>Eukaryota</taxon>
        <taxon>Fungi</taxon>
        <taxon>Dikarya</taxon>
        <taxon>Ascomycota</taxon>
        <taxon>Pezizomycotina</taxon>
        <taxon>Sordariomycetes</taxon>
        <taxon>Xylariomycetidae</taxon>
        <taxon>Amphisphaeriales</taxon>
        <taxon>Apiosporaceae</taxon>
        <taxon>Apiospora</taxon>
    </lineage>
</organism>
<feature type="region of interest" description="Disordered" evidence="2">
    <location>
        <begin position="895"/>
        <end position="922"/>
    </location>
</feature>
<reference evidence="3 4" key="1">
    <citation type="submission" date="2023-01" db="EMBL/GenBank/DDBJ databases">
        <title>Analysis of 21 Apiospora genomes using comparative genomics revels a genus with tremendous synthesis potential of carbohydrate active enzymes and secondary metabolites.</title>
        <authorList>
            <person name="Sorensen T."/>
        </authorList>
    </citation>
    <scope>NUCLEOTIDE SEQUENCE [LARGE SCALE GENOMIC DNA]</scope>
    <source>
        <strain evidence="3 4">CBS 117206</strain>
    </source>
</reference>
<dbReference type="EMBL" id="JAQQWP010000004">
    <property type="protein sequence ID" value="KAK8121441.1"/>
    <property type="molecule type" value="Genomic_DNA"/>
</dbReference>
<feature type="region of interest" description="Disordered" evidence="2">
    <location>
        <begin position="516"/>
        <end position="539"/>
    </location>
</feature>
<feature type="coiled-coil region" evidence="1">
    <location>
        <begin position="725"/>
        <end position="840"/>
    </location>
</feature>
<dbReference type="Proteomes" id="UP001392437">
    <property type="component" value="Unassembled WGS sequence"/>
</dbReference>
<protein>
    <recommendedName>
        <fullName evidence="5">Chromosome segregation ATPase</fullName>
    </recommendedName>
</protein>
<evidence type="ECO:0000256" key="1">
    <source>
        <dbReference type="SAM" id="Coils"/>
    </source>
</evidence>
<name>A0AAW0R2J8_9PEZI</name>
<accession>A0AAW0R2J8</accession>
<feature type="compositionally biased region" description="Basic and acidic residues" evidence="2">
    <location>
        <begin position="995"/>
        <end position="1004"/>
    </location>
</feature>
<proteinExistence type="predicted"/>
<evidence type="ECO:0000313" key="4">
    <source>
        <dbReference type="Proteomes" id="UP001392437"/>
    </source>
</evidence>
<dbReference type="Pfam" id="PF12520">
    <property type="entry name" value="DUF3723"/>
    <property type="match status" value="2"/>
</dbReference>